<comment type="caution">
    <text evidence="2">The sequence shown here is derived from an EMBL/GenBank/DDBJ whole genome shotgun (WGS) entry which is preliminary data.</text>
</comment>
<dbReference type="AlphaFoldDB" id="A0A5A8DBI6"/>
<evidence type="ECO:0000313" key="2">
    <source>
        <dbReference type="EMBL" id="KAA0162595.1"/>
    </source>
</evidence>
<protein>
    <submittedName>
        <fullName evidence="2">Uncharacterized protein</fullName>
    </submittedName>
</protein>
<accession>A0A5A8DBI6</accession>
<feature type="compositionally biased region" description="Low complexity" evidence="1">
    <location>
        <begin position="11"/>
        <end position="37"/>
    </location>
</feature>
<sequence>MNSESPKKEAPAASPGAKAAKAAKAAGAADGADAADPTPDDVVIEAGDAVVEYDADGAVTKDSLVMLLRHLTEKVQERRVALKAAVESGEMPESEFERGLGQAIPEIENAVNERFAVDAESVTPPATIAKMKELVAEVAPTASPARRPSRPSRNRFIERAKRFTMETFESIGVSQDDYAACMMKFVESSEVQMAPGPHPAAPHALPAAQHDGAVLRHVREDAISSLGIPAEIAESL</sequence>
<proteinExistence type="predicted"/>
<evidence type="ECO:0000313" key="3">
    <source>
        <dbReference type="Proteomes" id="UP000325113"/>
    </source>
</evidence>
<name>A0A5A8DBI6_CAFRO</name>
<gene>
    <name evidence="2" type="ORF">FNF31_03122</name>
</gene>
<feature type="region of interest" description="Disordered" evidence="1">
    <location>
        <begin position="1"/>
        <end position="40"/>
    </location>
</feature>
<feature type="compositionally biased region" description="Basic and acidic residues" evidence="1">
    <location>
        <begin position="1"/>
        <end position="10"/>
    </location>
</feature>
<reference evidence="2 3" key="1">
    <citation type="submission" date="2019-07" db="EMBL/GenBank/DDBJ databases">
        <title>Genomes of Cafeteria roenbergensis.</title>
        <authorList>
            <person name="Fischer M.G."/>
            <person name="Hackl T."/>
            <person name="Roman M."/>
        </authorList>
    </citation>
    <scope>NUCLEOTIDE SEQUENCE [LARGE SCALE GENOMIC DNA]</scope>
    <source>
        <strain evidence="2 3">Cflag</strain>
    </source>
</reference>
<evidence type="ECO:0000256" key="1">
    <source>
        <dbReference type="SAM" id="MobiDB-lite"/>
    </source>
</evidence>
<dbReference type="Proteomes" id="UP000325113">
    <property type="component" value="Unassembled WGS sequence"/>
</dbReference>
<dbReference type="EMBL" id="VLTM01000026">
    <property type="protein sequence ID" value="KAA0162595.1"/>
    <property type="molecule type" value="Genomic_DNA"/>
</dbReference>
<organism evidence="2 3">
    <name type="scientific">Cafeteria roenbergensis</name>
    <name type="common">Marine flagellate</name>
    <dbReference type="NCBI Taxonomy" id="33653"/>
    <lineage>
        <taxon>Eukaryota</taxon>
        <taxon>Sar</taxon>
        <taxon>Stramenopiles</taxon>
        <taxon>Bigyra</taxon>
        <taxon>Opalozoa</taxon>
        <taxon>Bicosoecida</taxon>
        <taxon>Cafeteriaceae</taxon>
        <taxon>Cafeteria</taxon>
    </lineage>
</organism>